<feature type="transmembrane region" description="Helical" evidence="1">
    <location>
        <begin position="88"/>
        <end position="105"/>
    </location>
</feature>
<sequence length="116" mass="13603">MIQYKRKNWGGVLLMPYKKATFWFSVISILICLNNYLGNDDKNVLLIGLNPLLNSIVYTEPFRHWIFDFDSAKLAIDSVTIKVQFPTYIIHFISFFLTGLIIDFLRRLVGRKVKRS</sequence>
<dbReference type="Proteomes" id="UP000308114">
    <property type="component" value="Unassembled WGS sequence"/>
</dbReference>
<evidence type="ECO:0000256" key="1">
    <source>
        <dbReference type="SAM" id="Phobius"/>
    </source>
</evidence>
<feature type="transmembrane region" description="Helical" evidence="1">
    <location>
        <begin position="20"/>
        <end position="37"/>
    </location>
</feature>
<accession>A0A4U2Q3G8</accession>
<organism evidence="2 3">
    <name type="scientific">Paenibacillus terrae</name>
    <dbReference type="NCBI Taxonomy" id="159743"/>
    <lineage>
        <taxon>Bacteria</taxon>
        <taxon>Bacillati</taxon>
        <taxon>Bacillota</taxon>
        <taxon>Bacilli</taxon>
        <taxon>Bacillales</taxon>
        <taxon>Paenibacillaceae</taxon>
        <taxon>Paenibacillus</taxon>
    </lineage>
</organism>
<protein>
    <submittedName>
        <fullName evidence="2">Uncharacterized protein</fullName>
    </submittedName>
</protein>
<evidence type="ECO:0000313" key="2">
    <source>
        <dbReference type="EMBL" id="TKH44204.1"/>
    </source>
</evidence>
<gene>
    <name evidence="2" type="ORF">C1I60_12805</name>
</gene>
<comment type="caution">
    <text evidence="2">The sequence shown here is derived from an EMBL/GenBank/DDBJ whole genome shotgun (WGS) entry which is preliminary data.</text>
</comment>
<keyword evidence="1" id="KW-0812">Transmembrane</keyword>
<evidence type="ECO:0000313" key="3">
    <source>
        <dbReference type="Proteomes" id="UP000308114"/>
    </source>
</evidence>
<name>A0A4U2Q3G8_9BACL</name>
<keyword evidence="1" id="KW-1133">Transmembrane helix</keyword>
<proteinExistence type="predicted"/>
<dbReference type="EMBL" id="PNXQ01000012">
    <property type="protein sequence ID" value="TKH44204.1"/>
    <property type="molecule type" value="Genomic_DNA"/>
</dbReference>
<dbReference type="AlphaFoldDB" id="A0A4U2Q3G8"/>
<keyword evidence="1" id="KW-0472">Membrane</keyword>
<reference evidence="2 3" key="1">
    <citation type="submission" date="2018-01" db="EMBL/GenBank/DDBJ databases">
        <title>Bacillales members from the olive rhizosphere are effective biological control agents against Verticillium dahliae.</title>
        <authorList>
            <person name="Gomez-Lama C."/>
            <person name="Legarda G."/>
            <person name="Ruano-Rosa D."/>
            <person name="Pizarro-Tobias P."/>
            <person name="Valverde-Corredor A."/>
            <person name="Niqui J.L."/>
            <person name="Trivino J.C."/>
            <person name="Roca A."/>
            <person name="Mercado-Blanco J."/>
        </authorList>
    </citation>
    <scope>NUCLEOTIDE SEQUENCE [LARGE SCALE GENOMIC DNA]</scope>
    <source>
        <strain evidence="2 3">PIC167</strain>
    </source>
</reference>